<keyword evidence="6" id="KW-0067">ATP-binding</keyword>
<dbReference type="Gene3D" id="3.30.200.20">
    <property type="entry name" value="Phosphorylase Kinase, domain 1"/>
    <property type="match status" value="1"/>
</dbReference>
<evidence type="ECO:0000256" key="8">
    <source>
        <dbReference type="ARBA" id="ARBA00048679"/>
    </source>
</evidence>
<keyword evidence="5" id="KW-0418">Kinase</keyword>
<dbReference type="GO" id="GO:0004674">
    <property type="term" value="F:protein serine/threonine kinase activity"/>
    <property type="evidence" value="ECO:0007669"/>
    <property type="project" value="UniProtKB-KW"/>
</dbReference>
<evidence type="ECO:0000256" key="5">
    <source>
        <dbReference type="ARBA" id="ARBA00022777"/>
    </source>
</evidence>
<evidence type="ECO:0000313" key="10">
    <source>
        <dbReference type="Proteomes" id="UP001215712"/>
    </source>
</evidence>
<comment type="catalytic activity">
    <reaction evidence="7">
        <text>L-threonyl-[protein] + ATP = O-phospho-L-threonyl-[protein] + ADP + H(+)</text>
        <dbReference type="Rhea" id="RHEA:46608"/>
        <dbReference type="Rhea" id="RHEA-COMP:11060"/>
        <dbReference type="Rhea" id="RHEA-COMP:11605"/>
        <dbReference type="ChEBI" id="CHEBI:15378"/>
        <dbReference type="ChEBI" id="CHEBI:30013"/>
        <dbReference type="ChEBI" id="CHEBI:30616"/>
        <dbReference type="ChEBI" id="CHEBI:61977"/>
        <dbReference type="ChEBI" id="CHEBI:456216"/>
        <dbReference type="EC" id="2.7.11.1"/>
    </reaction>
</comment>
<dbReference type="InterPro" id="IPR011009">
    <property type="entry name" value="Kinase-like_dom_sf"/>
</dbReference>
<evidence type="ECO:0000313" key="9">
    <source>
        <dbReference type="EMBL" id="KAJ5728467.1"/>
    </source>
</evidence>
<dbReference type="Proteomes" id="UP001215712">
    <property type="component" value="Unassembled WGS sequence"/>
</dbReference>
<dbReference type="GO" id="GO:0050684">
    <property type="term" value="P:regulation of mRNA processing"/>
    <property type="evidence" value="ECO:0007669"/>
    <property type="project" value="TreeGrafter"/>
</dbReference>
<evidence type="ECO:0000256" key="3">
    <source>
        <dbReference type="ARBA" id="ARBA00022679"/>
    </source>
</evidence>
<dbReference type="EMBL" id="JAQJAN010000005">
    <property type="protein sequence ID" value="KAJ5728467.1"/>
    <property type="molecule type" value="Genomic_DNA"/>
</dbReference>
<dbReference type="AlphaFoldDB" id="A0AAD6HPL0"/>
<dbReference type="PANTHER" id="PTHR47634:SF9">
    <property type="entry name" value="PROTEIN KINASE DOMAIN-CONTAINING PROTEIN-RELATED"/>
    <property type="match status" value="1"/>
</dbReference>
<evidence type="ECO:0000256" key="7">
    <source>
        <dbReference type="ARBA" id="ARBA00047899"/>
    </source>
</evidence>
<gene>
    <name evidence="9" type="ORF">N7493_004797</name>
</gene>
<evidence type="ECO:0000256" key="2">
    <source>
        <dbReference type="ARBA" id="ARBA00022527"/>
    </source>
</evidence>
<dbReference type="EC" id="2.7.11.1" evidence="1"/>
<evidence type="ECO:0000256" key="1">
    <source>
        <dbReference type="ARBA" id="ARBA00012513"/>
    </source>
</evidence>
<sequence>MISFRGSIPRFSALLRKKPFPIPSPDPPLAPDILIDEETSPIYNSKHFYPAKPGEVLADRYQTLIKVGWGVSSTVWLARDLQGHIEEPENIVTLKIANKSANLAGHERDVEEHISTADPSHRGRSLMRTFIDAFEIKGKEDFYSCLVYPFMRETLSMYQRRFNDRRMPLPLAKAYIHILLT</sequence>
<name>A0AAD6HPL0_9EURO</name>
<dbReference type="GO" id="GO:0000245">
    <property type="term" value="P:spliceosomal complex assembly"/>
    <property type="evidence" value="ECO:0007669"/>
    <property type="project" value="TreeGrafter"/>
</dbReference>
<keyword evidence="10" id="KW-1185">Reference proteome</keyword>
<proteinExistence type="predicted"/>
<keyword evidence="4" id="KW-0547">Nucleotide-binding</keyword>
<accession>A0AAD6HPL0</accession>
<organism evidence="9 10">
    <name type="scientific">Penicillium malachiteum</name>
    <dbReference type="NCBI Taxonomy" id="1324776"/>
    <lineage>
        <taxon>Eukaryota</taxon>
        <taxon>Fungi</taxon>
        <taxon>Dikarya</taxon>
        <taxon>Ascomycota</taxon>
        <taxon>Pezizomycotina</taxon>
        <taxon>Eurotiomycetes</taxon>
        <taxon>Eurotiomycetidae</taxon>
        <taxon>Eurotiales</taxon>
        <taxon>Aspergillaceae</taxon>
        <taxon>Penicillium</taxon>
    </lineage>
</organism>
<keyword evidence="3" id="KW-0808">Transferase</keyword>
<comment type="caution">
    <text evidence="9">The sequence shown here is derived from an EMBL/GenBank/DDBJ whole genome shotgun (WGS) entry which is preliminary data.</text>
</comment>
<reference evidence="9" key="1">
    <citation type="journal article" date="2023" name="IMA Fungus">
        <title>Comparative genomic study of the Penicillium genus elucidates a diverse pangenome and 15 lateral gene transfer events.</title>
        <authorList>
            <person name="Petersen C."/>
            <person name="Sorensen T."/>
            <person name="Nielsen M.R."/>
            <person name="Sondergaard T.E."/>
            <person name="Sorensen J.L."/>
            <person name="Fitzpatrick D.A."/>
            <person name="Frisvad J.C."/>
            <person name="Nielsen K.L."/>
        </authorList>
    </citation>
    <scope>NUCLEOTIDE SEQUENCE</scope>
    <source>
        <strain evidence="9">IBT 17514</strain>
    </source>
</reference>
<dbReference type="GO" id="GO:0005524">
    <property type="term" value="F:ATP binding"/>
    <property type="evidence" value="ECO:0007669"/>
    <property type="project" value="UniProtKB-KW"/>
</dbReference>
<comment type="catalytic activity">
    <reaction evidence="8">
        <text>L-seryl-[protein] + ATP = O-phospho-L-seryl-[protein] + ADP + H(+)</text>
        <dbReference type="Rhea" id="RHEA:17989"/>
        <dbReference type="Rhea" id="RHEA-COMP:9863"/>
        <dbReference type="Rhea" id="RHEA-COMP:11604"/>
        <dbReference type="ChEBI" id="CHEBI:15378"/>
        <dbReference type="ChEBI" id="CHEBI:29999"/>
        <dbReference type="ChEBI" id="CHEBI:30616"/>
        <dbReference type="ChEBI" id="CHEBI:83421"/>
        <dbReference type="ChEBI" id="CHEBI:456216"/>
        <dbReference type="EC" id="2.7.11.1"/>
    </reaction>
</comment>
<dbReference type="InterPro" id="IPR051334">
    <property type="entry name" value="SRPK"/>
</dbReference>
<evidence type="ECO:0000256" key="6">
    <source>
        <dbReference type="ARBA" id="ARBA00022840"/>
    </source>
</evidence>
<dbReference type="Gene3D" id="1.10.510.10">
    <property type="entry name" value="Transferase(Phosphotransferase) domain 1"/>
    <property type="match status" value="1"/>
</dbReference>
<keyword evidence="2" id="KW-0723">Serine/threonine-protein kinase</keyword>
<dbReference type="PANTHER" id="PTHR47634">
    <property type="entry name" value="PROTEIN KINASE DOMAIN-CONTAINING PROTEIN-RELATED"/>
    <property type="match status" value="1"/>
</dbReference>
<reference evidence="9" key="2">
    <citation type="submission" date="2023-01" db="EMBL/GenBank/DDBJ databases">
        <authorList>
            <person name="Petersen C."/>
        </authorList>
    </citation>
    <scope>NUCLEOTIDE SEQUENCE</scope>
    <source>
        <strain evidence="9">IBT 17514</strain>
    </source>
</reference>
<evidence type="ECO:0000256" key="4">
    <source>
        <dbReference type="ARBA" id="ARBA00022741"/>
    </source>
</evidence>
<dbReference type="SUPFAM" id="SSF56112">
    <property type="entry name" value="Protein kinase-like (PK-like)"/>
    <property type="match status" value="1"/>
</dbReference>
<protein>
    <recommendedName>
        <fullName evidence="1">non-specific serine/threonine protein kinase</fullName>
        <ecNumber evidence="1">2.7.11.1</ecNumber>
    </recommendedName>
</protein>